<gene>
    <name evidence="11" type="ORF">I7X43_11235</name>
</gene>
<protein>
    <recommendedName>
        <fullName evidence="10">dITP/XTP pyrophosphatase</fullName>
        <ecNumber evidence="10">3.6.1.66</ecNumber>
    </recommendedName>
    <alternativeName>
        <fullName evidence="10">Non-canonical purine NTP pyrophosphatase</fullName>
    </alternativeName>
    <alternativeName>
        <fullName evidence="10">Non-standard purine NTP pyrophosphatase</fullName>
    </alternativeName>
    <alternativeName>
        <fullName evidence="10">Nucleoside-triphosphate diphosphatase</fullName>
    </alternativeName>
    <alternativeName>
        <fullName evidence="10">Nucleoside-triphosphate pyrophosphatase</fullName>
        <shortName evidence="10">NTPase</shortName>
    </alternativeName>
</protein>
<evidence type="ECO:0000256" key="5">
    <source>
        <dbReference type="ARBA" id="ARBA00022801"/>
    </source>
</evidence>
<evidence type="ECO:0000256" key="8">
    <source>
        <dbReference type="ARBA" id="ARBA00051875"/>
    </source>
</evidence>
<evidence type="ECO:0000256" key="2">
    <source>
        <dbReference type="ARBA" id="ARBA00011738"/>
    </source>
</evidence>
<evidence type="ECO:0000256" key="4">
    <source>
        <dbReference type="ARBA" id="ARBA00022741"/>
    </source>
</evidence>
<dbReference type="GO" id="GO:0036220">
    <property type="term" value="F:ITP diphosphatase activity"/>
    <property type="evidence" value="ECO:0007669"/>
    <property type="project" value="UniProtKB-UniRule"/>
</dbReference>
<evidence type="ECO:0000256" key="3">
    <source>
        <dbReference type="ARBA" id="ARBA00022723"/>
    </source>
</evidence>
<dbReference type="PANTHER" id="PTHR11067:SF9">
    <property type="entry name" value="INOSINE TRIPHOSPHATE PYROPHOSPHATASE"/>
    <property type="match status" value="1"/>
</dbReference>
<dbReference type="CDD" id="cd00515">
    <property type="entry name" value="HAM1"/>
    <property type="match status" value="1"/>
</dbReference>
<dbReference type="GO" id="GO:0046872">
    <property type="term" value="F:metal ion binding"/>
    <property type="evidence" value="ECO:0007669"/>
    <property type="project" value="UniProtKB-KW"/>
</dbReference>
<dbReference type="EC" id="3.6.1.66" evidence="10"/>
<feature type="binding site" evidence="10">
    <location>
        <begin position="181"/>
        <end position="182"/>
    </location>
    <ligand>
        <name>substrate</name>
    </ligand>
</feature>
<dbReference type="PANTHER" id="PTHR11067">
    <property type="entry name" value="INOSINE TRIPHOSPHATE PYROPHOSPHATASE/HAM1 PROTEIN"/>
    <property type="match status" value="1"/>
</dbReference>
<dbReference type="HAMAP" id="MF_01405">
    <property type="entry name" value="Non_canon_purine_NTPase"/>
    <property type="match status" value="1"/>
</dbReference>
<proteinExistence type="inferred from homology"/>
<comment type="catalytic activity">
    <reaction evidence="8 10">
        <text>dITP + H2O = dIMP + diphosphate + H(+)</text>
        <dbReference type="Rhea" id="RHEA:28342"/>
        <dbReference type="ChEBI" id="CHEBI:15377"/>
        <dbReference type="ChEBI" id="CHEBI:15378"/>
        <dbReference type="ChEBI" id="CHEBI:33019"/>
        <dbReference type="ChEBI" id="CHEBI:61194"/>
        <dbReference type="ChEBI" id="CHEBI:61382"/>
        <dbReference type="EC" id="3.6.1.66"/>
    </reaction>
</comment>
<dbReference type="Pfam" id="PF01725">
    <property type="entry name" value="Ham1p_like"/>
    <property type="match status" value="1"/>
</dbReference>
<keyword evidence="12" id="KW-1185">Reference proteome</keyword>
<evidence type="ECO:0000256" key="9">
    <source>
        <dbReference type="ARBA" id="ARBA00052017"/>
    </source>
</evidence>
<organism evidence="11 12">
    <name type="scientific">Inhella gelatinilytica</name>
    <dbReference type="NCBI Taxonomy" id="2795030"/>
    <lineage>
        <taxon>Bacteria</taxon>
        <taxon>Pseudomonadati</taxon>
        <taxon>Pseudomonadota</taxon>
        <taxon>Betaproteobacteria</taxon>
        <taxon>Burkholderiales</taxon>
        <taxon>Sphaerotilaceae</taxon>
        <taxon>Inhella</taxon>
    </lineage>
</organism>
<evidence type="ECO:0000256" key="10">
    <source>
        <dbReference type="HAMAP-Rule" id="MF_01405"/>
    </source>
</evidence>
<feature type="active site" description="Proton acceptor" evidence="10">
    <location>
        <position position="67"/>
    </location>
</feature>
<dbReference type="GO" id="GO:0035870">
    <property type="term" value="F:dITP diphosphatase activity"/>
    <property type="evidence" value="ECO:0007669"/>
    <property type="project" value="UniProtKB-UniRule"/>
</dbReference>
<dbReference type="RefSeq" id="WP_198101037.1">
    <property type="nucleotide sequence ID" value="NZ_JAEDAL010000005.1"/>
</dbReference>
<dbReference type="GO" id="GO:0036222">
    <property type="term" value="F:XTP diphosphatase activity"/>
    <property type="evidence" value="ECO:0007669"/>
    <property type="project" value="UniProtKB-UniRule"/>
</dbReference>
<keyword evidence="4 10" id="KW-0547">Nucleotide-binding</keyword>
<dbReference type="GO" id="GO:0009117">
    <property type="term" value="P:nucleotide metabolic process"/>
    <property type="evidence" value="ECO:0007669"/>
    <property type="project" value="UniProtKB-KW"/>
</dbReference>
<evidence type="ECO:0000256" key="7">
    <source>
        <dbReference type="ARBA" id="ARBA00023080"/>
    </source>
</evidence>
<sequence length="200" mass="21209">MRELVLASGNAKKRAELEALLPGVRVYSQTEFGVADAEEPFGTFLENALTKARHAARCTGRPALADDSGLCVEALGGAPGVQSARWASLAGGARSDAANNQKLIEQMRGQTNRNAQFVCVLVAVRHAEDPQPLVGMGAWPLIVLDAADGEGGFGYDPLVAAADSGVSVARMGADLKNENSHRARAMRALKEQLTNVWGWR</sequence>
<feature type="binding site" evidence="10">
    <location>
        <position position="176"/>
    </location>
    <ligand>
        <name>substrate</name>
    </ligand>
</feature>
<dbReference type="Proteomes" id="UP000620139">
    <property type="component" value="Unassembled WGS sequence"/>
</dbReference>
<dbReference type="InterPro" id="IPR029001">
    <property type="entry name" value="ITPase-like_fam"/>
</dbReference>
<keyword evidence="3 10" id="KW-0479">Metal-binding</keyword>
<dbReference type="GO" id="GO:0005829">
    <property type="term" value="C:cytosol"/>
    <property type="evidence" value="ECO:0007669"/>
    <property type="project" value="TreeGrafter"/>
</dbReference>
<evidence type="ECO:0000256" key="1">
    <source>
        <dbReference type="ARBA" id="ARBA00008023"/>
    </source>
</evidence>
<comment type="caution">
    <text evidence="11">The sequence shown here is derived from an EMBL/GenBank/DDBJ whole genome shotgun (WGS) entry which is preliminary data.</text>
</comment>
<comment type="catalytic activity">
    <reaction evidence="9 10">
        <text>XTP + H2O = XMP + diphosphate + H(+)</text>
        <dbReference type="Rhea" id="RHEA:28610"/>
        <dbReference type="ChEBI" id="CHEBI:15377"/>
        <dbReference type="ChEBI" id="CHEBI:15378"/>
        <dbReference type="ChEBI" id="CHEBI:33019"/>
        <dbReference type="ChEBI" id="CHEBI:57464"/>
        <dbReference type="ChEBI" id="CHEBI:61314"/>
        <dbReference type="EC" id="3.6.1.66"/>
    </reaction>
</comment>
<comment type="similarity">
    <text evidence="1 10">Belongs to the HAM1 NTPase family.</text>
</comment>
<dbReference type="GO" id="GO:0009146">
    <property type="term" value="P:purine nucleoside triphosphate catabolic process"/>
    <property type="evidence" value="ECO:0007669"/>
    <property type="project" value="UniProtKB-UniRule"/>
</dbReference>
<dbReference type="InterPro" id="IPR020922">
    <property type="entry name" value="dITP/XTP_pyrophosphatase"/>
</dbReference>
<comment type="cofactor">
    <cofactor evidence="10">
        <name>Mg(2+)</name>
        <dbReference type="ChEBI" id="CHEBI:18420"/>
    </cofactor>
    <text evidence="10">Binds 1 Mg(2+) ion per subunit.</text>
</comment>
<dbReference type="SUPFAM" id="SSF52972">
    <property type="entry name" value="ITPase-like"/>
    <property type="match status" value="1"/>
</dbReference>
<evidence type="ECO:0000313" key="12">
    <source>
        <dbReference type="Proteomes" id="UP000620139"/>
    </source>
</evidence>
<feature type="binding site" evidence="10">
    <location>
        <position position="67"/>
    </location>
    <ligand>
        <name>Mg(2+)</name>
        <dbReference type="ChEBI" id="CHEBI:18420"/>
    </ligand>
</feature>
<feature type="binding site" evidence="10">
    <location>
        <begin position="8"/>
        <end position="13"/>
    </location>
    <ligand>
        <name>substrate</name>
    </ligand>
</feature>
<evidence type="ECO:0000256" key="6">
    <source>
        <dbReference type="ARBA" id="ARBA00022842"/>
    </source>
</evidence>
<dbReference type="EMBL" id="JAEDAL010000005">
    <property type="protein sequence ID" value="MBH9553417.1"/>
    <property type="molecule type" value="Genomic_DNA"/>
</dbReference>
<dbReference type="GO" id="GO:0000166">
    <property type="term" value="F:nucleotide binding"/>
    <property type="evidence" value="ECO:0007669"/>
    <property type="project" value="UniProtKB-KW"/>
</dbReference>
<feature type="binding site" evidence="10">
    <location>
        <position position="68"/>
    </location>
    <ligand>
        <name>substrate</name>
    </ligand>
</feature>
<dbReference type="AlphaFoldDB" id="A0A931IV93"/>
<evidence type="ECO:0000313" key="11">
    <source>
        <dbReference type="EMBL" id="MBH9553417.1"/>
    </source>
</evidence>
<feature type="binding site" evidence="10">
    <location>
        <begin position="153"/>
        <end position="156"/>
    </location>
    <ligand>
        <name>substrate</name>
    </ligand>
</feature>
<keyword evidence="6 10" id="KW-0460">Magnesium</keyword>
<reference evidence="11" key="1">
    <citation type="submission" date="2020-12" db="EMBL/GenBank/DDBJ databases">
        <title>The genome sequence of Inhella sp. 4Y17.</title>
        <authorList>
            <person name="Liu Y."/>
        </authorList>
    </citation>
    <scope>NUCLEOTIDE SEQUENCE</scope>
    <source>
        <strain evidence="11">4Y10</strain>
    </source>
</reference>
<comment type="subunit">
    <text evidence="2 10">Homodimer.</text>
</comment>
<dbReference type="InterPro" id="IPR002637">
    <property type="entry name" value="RdgB/HAM1"/>
</dbReference>
<keyword evidence="7 10" id="KW-0546">Nucleotide metabolism</keyword>
<feature type="binding site" evidence="10">
    <location>
        <position position="38"/>
    </location>
    <ligand>
        <name>Mg(2+)</name>
        <dbReference type="ChEBI" id="CHEBI:18420"/>
    </ligand>
</feature>
<dbReference type="Gene3D" id="3.90.950.10">
    <property type="match status" value="1"/>
</dbReference>
<name>A0A931IV93_9BURK</name>
<keyword evidence="5 10" id="KW-0378">Hydrolase</keyword>
<comment type="function">
    <text evidence="10">Pyrophosphatase that catalyzes the hydrolysis of nucleoside triphosphates to their monophosphate derivatives, with a high preference for the non-canonical purine nucleotides XTP (xanthosine triphosphate), dITP (deoxyinosine triphosphate) and ITP. Seems to function as a house-cleaning enzyme that removes non-canonical purine nucleotides from the nucleotide pool, thus preventing their incorporation into DNA/RNA and avoiding chromosomal lesions.</text>
</comment>
<dbReference type="FunFam" id="3.90.950.10:FF:000001">
    <property type="entry name" value="dITP/XTP pyrophosphatase"/>
    <property type="match status" value="1"/>
</dbReference>
<accession>A0A931IV93</accession>
<comment type="catalytic activity">
    <reaction evidence="10">
        <text>ITP + H2O = IMP + diphosphate + H(+)</text>
        <dbReference type="Rhea" id="RHEA:29399"/>
        <dbReference type="ChEBI" id="CHEBI:15377"/>
        <dbReference type="ChEBI" id="CHEBI:15378"/>
        <dbReference type="ChEBI" id="CHEBI:33019"/>
        <dbReference type="ChEBI" id="CHEBI:58053"/>
        <dbReference type="ChEBI" id="CHEBI:61402"/>
        <dbReference type="EC" id="3.6.1.66"/>
    </reaction>
</comment>
<dbReference type="GO" id="GO:0017111">
    <property type="term" value="F:ribonucleoside triphosphate phosphatase activity"/>
    <property type="evidence" value="ECO:0007669"/>
    <property type="project" value="InterPro"/>
</dbReference>